<organism evidence="2 3">
    <name type="scientific">Zopfia rhizophila CBS 207.26</name>
    <dbReference type="NCBI Taxonomy" id="1314779"/>
    <lineage>
        <taxon>Eukaryota</taxon>
        <taxon>Fungi</taxon>
        <taxon>Dikarya</taxon>
        <taxon>Ascomycota</taxon>
        <taxon>Pezizomycotina</taxon>
        <taxon>Dothideomycetes</taxon>
        <taxon>Dothideomycetes incertae sedis</taxon>
        <taxon>Zopfiaceae</taxon>
        <taxon>Zopfia</taxon>
    </lineage>
</organism>
<name>A0A6A6EMZ1_9PEZI</name>
<evidence type="ECO:0000313" key="2">
    <source>
        <dbReference type="EMBL" id="KAF2192129.1"/>
    </source>
</evidence>
<proteinExistence type="predicted"/>
<keyword evidence="1" id="KW-0732">Signal</keyword>
<dbReference type="EMBL" id="ML994615">
    <property type="protein sequence ID" value="KAF2192129.1"/>
    <property type="molecule type" value="Genomic_DNA"/>
</dbReference>
<keyword evidence="3" id="KW-1185">Reference proteome</keyword>
<protein>
    <recommendedName>
        <fullName evidence="4">AA1-like domain-containing protein</fullName>
    </recommendedName>
</protein>
<dbReference type="Proteomes" id="UP000800200">
    <property type="component" value="Unassembled WGS sequence"/>
</dbReference>
<dbReference type="AlphaFoldDB" id="A0A6A6EMZ1"/>
<accession>A0A6A6EMZ1</accession>
<evidence type="ECO:0008006" key="4">
    <source>
        <dbReference type="Google" id="ProtNLM"/>
    </source>
</evidence>
<reference evidence="2" key="1">
    <citation type="journal article" date="2020" name="Stud. Mycol.">
        <title>101 Dothideomycetes genomes: a test case for predicting lifestyles and emergence of pathogens.</title>
        <authorList>
            <person name="Haridas S."/>
            <person name="Albert R."/>
            <person name="Binder M."/>
            <person name="Bloem J."/>
            <person name="Labutti K."/>
            <person name="Salamov A."/>
            <person name="Andreopoulos B."/>
            <person name="Baker S."/>
            <person name="Barry K."/>
            <person name="Bills G."/>
            <person name="Bluhm B."/>
            <person name="Cannon C."/>
            <person name="Castanera R."/>
            <person name="Culley D."/>
            <person name="Daum C."/>
            <person name="Ezra D."/>
            <person name="Gonzalez J."/>
            <person name="Henrissat B."/>
            <person name="Kuo A."/>
            <person name="Liang C."/>
            <person name="Lipzen A."/>
            <person name="Lutzoni F."/>
            <person name="Magnuson J."/>
            <person name="Mondo S."/>
            <person name="Nolan M."/>
            <person name="Ohm R."/>
            <person name="Pangilinan J."/>
            <person name="Park H.-J."/>
            <person name="Ramirez L."/>
            <person name="Alfaro M."/>
            <person name="Sun H."/>
            <person name="Tritt A."/>
            <person name="Yoshinaga Y."/>
            <person name="Zwiers L.-H."/>
            <person name="Turgeon B."/>
            <person name="Goodwin S."/>
            <person name="Spatafora J."/>
            <person name="Crous P."/>
            <person name="Grigoriev I."/>
        </authorList>
    </citation>
    <scope>NUCLEOTIDE SEQUENCE</scope>
    <source>
        <strain evidence="2">CBS 207.26</strain>
    </source>
</reference>
<sequence>MLFTTLLFATLALASPTRPFSPRQTTSDTVFKVTNFSAFMANPNVEGAQSNMTFHVVDSRPKLYAEVDCVVPNTYFNLYAISALFEYCGDRSLDFMYRYTEGELTVRRGWKVDDQNYFRGSGSQGTYWKEDGPEANVTTFPDGKLYTRKSEWLFPVTRLTSSSPPRPA</sequence>
<feature type="signal peptide" evidence="1">
    <location>
        <begin position="1"/>
        <end position="19"/>
    </location>
</feature>
<gene>
    <name evidence="2" type="ORF">K469DRAFT_620125</name>
</gene>
<evidence type="ECO:0000313" key="3">
    <source>
        <dbReference type="Proteomes" id="UP000800200"/>
    </source>
</evidence>
<dbReference type="OrthoDB" id="3782277at2759"/>
<evidence type="ECO:0000256" key="1">
    <source>
        <dbReference type="SAM" id="SignalP"/>
    </source>
</evidence>
<feature type="chain" id="PRO_5025391514" description="AA1-like domain-containing protein" evidence="1">
    <location>
        <begin position="20"/>
        <end position="168"/>
    </location>
</feature>